<reference evidence="2 3" key="1">
    <citation type="submission" date="2019-04" db="EMBL/GenBank/DDBJ databases">
        <authorList>
            <person name="Li Y."/>
            <person name="Wang J."/>
        </authorList>
    </citation>
    <scope>NUCLEOTIDE SEQUENCE [LARGE SCALE GENOMIC DNA]</scope>
    <source>
        <strain evidence="2 3">DSM 14668</strain>
    </source>
</reference>
<evidence type="ECO:0000313" key="2">
    <source>
        <dbReference type="EMBL" id="TKD13345.1"/>
    </source>
</evidence>
<organism evidence="2 3">
    <name type="scientific">Polyangium fumosum</name>
    <dbReference type="NCBI Taxonomy" id="889272"/>
    <lineage>
        <taxon>Bacteria</taxon>
        <taxon>Pseudomonadati</taxon>
        <taxon>Myxococcota</taxon>
        <taxon>Polyangia</taxon>
        <taxon>Polyangiales</taxon>
        <taxon>Polyangiaceae</taxon>
        <taxon>Polyangium</taxon>
    </lineage>
</organism>
<gene>
    <name evidence="2" type="ORF">E8A74_02020</name>
</gene>
<name>A0A4U1JL04_9BACT</name>
<feature type="region of interest" description="Disordered" evidence="1">
    <location>
        <begin position="1"/>
        <end position="26"/>
    </location>
</feature>
<feature type="compositionally biased region" description="Basic residues" evidence="1">
    <location>
        <begin position="1"/>
        <end position="16"/>
    </location>
</feature>
<dbReference type="Pfam" id="PF10677">
    <property type="entry name" value="DUF2490"/>
    <property type="match status" value="1"/>
</dbReference>
<dbReference type="AlphaFoldDB" id="A0A4U1JL04"/>
<accession>A0A4U1JL04</accession>
<dbReference type="Proteomes" id="UP000309215">
    <property type="component" value="Unassembled WGS sequence"/>
</dbReference>
<dbReference type="EMBL" id="SSMQ01000001">
    <property type="protein sequence ID" value="TKD13345.1"/>
    <property type="molecule type" value="Genomic_DNA"/>
</dbReference>
<dbReference type="InterPro" id="IPR019619">
    <property type="entry name" value="DUF2490"/>
</dbReference>
<keyword evidence="3" id="KW-1185">Reference proteome</keyword>
<evidence type="ECO:0000313" key="3">
    <source>
        <dbReference type="Proteomes" id="UP000309215"/>
    </source>
</evidence>
<sequence length="288" mass="32978">MRARRRSSASRSRTRGRVSWTRAAAGRTSCRATSEAGKARPRCSIRARRPDRLTTNETCGSTRGMKRALAVPAALLTLGLASEAHADYEVWLWSENRVPIVRTDKPTFPRIDLRVYAESRMNGRSGGLHQSFLRTGPLFFLTDFLFVGVHGTIYADRLPTGAFAQEARFEFEPNFFGRIGDFTWNDRNRFEARFRDTETRYRYRNQLRINYAPKGAKWIPFVWDEVLVDLSGLGLNQNRALIGLARMLSPQTRLDAGFMLRSREDASGWTHDRVFFMALFFDVQPPGK</sequence>
<dbReference type="OrthoDB" id="5505851at2"/>
<proteinExistence type="predicted"/>
<protein>
    <submittedName>
        <fullName evidence="2">DUF2490 domain-containing protein</fullName>
    </submittedName>
</protein>
<evidence type="ECO:0000256" key="1">
    <source>
        <dbReference type="SAM" id="MobiDB-lite"/>
    </source>
</evidence>
<comment type="caution">
    <text evidence="2">The sequence shown here is derived from an EMBL/GenBank/DDBJ whole genome shotgun (WGS) entry which is preliminary data.</text>
</comment>